<dbReference type="EMBL" id="BAAADN010000031">
    <property type="protein sequence ID" value="GAA0464350.1"/>
    <property type="molecule type" value="Genomic_DNA"/>
</dbReference>
<evidence type="ECO:0000313" key="5">
    <source>
        <dbReference type="Proteomes" id="UP001500962"/>
    </source>
</evidence>
<reference evidence="2" key="1">
    <citation type="journal article" date="2014" name="Int. J. Syst. Evol. Microbiol.">
        <title>Complete genome sequence of Corynebacterium casei LMG S-19264T (=DSM 44701T), isolated from a smear-ripened cheese.</title>
        <authorList>
            <consortium name="US DOE Joint Genome Institute (JGI-PGF)"/>
            <person name="Walter F."/>
            <person name="Albersmeier A."/>
            <person name="Kalinowski J."/>
            <person name="Ruckert C."/>
        </authorList>
    </citation>
    <scope>NUCLEOTIDE SEQUENCE</scope>
    <source>
        <strain evidence="2">JCM 12289</strain>
    </source>
</reference>
<feature type="region of interest" description="Disordered" evidence="1">
    <location>
        <begin position="376"/>
        <end position="413"/>
    </location>
</feature>
<evidence type="ECO:0000313" key="3">
    <source>
        <dbReference type="EMBL" id="UOO97334.1"/>
    </source>
</evidence>
<keyword evidence="3" id="KW-0614">Plasmid</keyword>
<name>A0AAV3SHY3_HALDO</name>
<dbReference type="KEGG" id="hdo:MUK72_19490"/>
<feature type="region of interest" description="Disordered" evidence="1">
    <location>
        <begin position="1"/>
        <end position="38"/>
    </location>
</feature>
<evidence type="ECO:0000313" key="4">
    <source>
        <dbReference type="Proteomes" id="UP000830542"/>
    </source>
</evidence>
<evidence type="ECO:0000313" key="2">
    <source>
        <dbReference type="EMBL" id="GAA0464350.1"/>
    </source>
</evidence>
<dbReference type="AlphaFoldDB" id="A0AAV3SHY3"/>
<keyword evidence="4" id="KW-1185">Reference proteome</keyword>
<feature type="compositionally biased region" description="Polar residues" evidence="1">
    <location>
        <begin position="1"/>
        <end position="12"/>
    </location>
</feature>
<reference evidence="2" key="3">
    <citation type="submission" date="2023-12" db="EMBL/GenBank/DDBJ databases">
        <authorList>
            <person name="Sun Q."/>
            <person name="Inoue M."/>
        </authorList>
    </citation>
    <scope>NUCLEOTIDE SEQUENCE</scope>
    <source>
        <strain evidence="2">JCM 12289</strain>
    </source>
</reference>
<organism evidence="2 5">
    <name type="scientific">Halococcus dombrowskii</name>
    <dbReference type="NCBI Taxonomy" id="179637"/>
    <lineage>
        <taxon>Archaea</taxon>
        <taxon>Methanobacteriati</taxon>
        <taxon>Methanobacteriota</taxon>
        <taxon>Stenosarchaea group</taxon>
        <taxon>Halobacteria</taxon>
        <taxon>Halobacteriales</taxon>
        <taxon>Halococcaceae</taxon>
        <taxon>Halococcus</taxon>
    </lineage>
</organism>
<gene>
    <name evidence="2" type="ORF">GCM10008985_21490</name>
    <name evidence="3" type="ORF">MUK72_19490</name>
</gene>
<dbReference type="Proteomes" id="UP000830542">
    <property type="component" value="Plasmid unnamed4"/>
</dbReference>
<proteinExistence type="predicted"/>
<geneLocation type="plasmid" evidence="3 4">
    <name>unnamed4</name>
</geneLocation>
<dbReference type="EMBL" id="CP095009">
    <property type="protein sequence ID" value="UOO97334.1"/>
    <property type="molecule type" value="Genomic_DNA"/>
</dbReference>
<dbReference type="RefSeq" id="WP_244706897.1">
    <property type="nucleotide sequence ID" value="NZ_BAAADN010000031.1"/>
</dbReference>
<dbReference type="Proteomes" id="UP001500962">
    <property type="component" value="Unassembled WGS sequence"/>
</dbReference>
<evidence type="ECO:0000256" key="1">
    <source>
        <dbReference type="SAM" id="MobiDB-lite"/>
    </source>
</evidence>
<accession>A0AAV3SHY3</accession>
<feature type="compositionally biased region" description="Gly residues" evidence="1">
    <location>
        <begin position="384"/>
        <end position="396"/>
    </location>
</feature>
<sequence length="1003" mass="108843">MSQQASAPTSDAASHISGSEAGITLVPPGSGGQLTFDTPTVRRVGPRFSKWLPDVLDTLLPTITHTARELAFQYDPRTIQDKRPYLFAADLFHTHGVGTAPGATTPAHPFNDALAKFAISYFGVDSDELSDRKRELYDYARDEILEVGTRDLPGAPTGLDALGETIVPLLDAGDDTPAIVVSLDGATWEDIDDERTAARALDALALLAEVVDIRLICSPRLDAHLERAHPDWYDEYLTDTGDTHRGPASTEAGEDALASAWEVIGEFAPGGGRLRLLAALDPDDEREVRDLKADTEIELSEGSIDRYVREFADEYDLVDVDGRPKYNRVALTKVGAAAQALIGPNHRVLHPSQSQFGDRLTRTRHGSTSVVCCTDAKDSPQAAGGCGGSRGSGAVGAGASSSPLSSGRSLPASAPTAEEWLAATGEAADTGYVRWLDGPDGRLDAWEMHERLLAGRRTEGVTLVDESAEPFEDGKVSYVSCFEDHAQVVAQWGGPLPTLVRITSALLSSQMWSKVLTPSAIGDDLDELYDGALNDATKDVLRLGAQIGWFGEDEQDYDGLRERFGEIRRLLLSKLSEVKIGDSTEWSNLCRDAHGLLASATHLYRAVDVDVTFHIRVPDTKQLRAGEDRYRGFLDFFKHTVPKNASYGIHSIYRLLYEKRVDKLRHRMGVEFDGDTSADLTASWVVSGPTASTFQEDIQQAIASKSEDIREQIQEGVERGVSLEIPVVDGNSYGALRRVIDRHTERKGFATLDSEQRRRLVRLATATLGERAGRCSPYALAEALLSIGKARSPTASLTAGDLATGLAQLPAERLIPSLPPTMQKALKALLVADESLGASEIIERADISGRSYTRNIDELAALGMVESVGNGGHKEWQAWIIPWWSPLAGVDAPRIDDSDENAVTSPSRWDDVLYDIALGLGLNPEYELFAGPVDIDKVFAALPALEQWRGFIETHYGLTDIEDRPPIDTGRLSAEAEIDAEDAVEIGSCPPSRENAQLSFSSL</sequence>
<protein>
    <submittedName>
        <fullName evidence="2">Plasmid replication protein RepH</fullName>
    </submittedName>
</protein>
<dbReference type="GeneID" id="71764080"/>
<feature type="compositionally biased region" description="Low complexity" evidence="1">
    <location>
        <begin position="397"/>
        <end position="413"/>
    </location>
</feature>
<reference evidence="3" key="2">
    <citation type="submission" date="2022-04" db="EMBL/GenBank/DDBJ databases">
        <title>Sequencing and genomic assembly of Halococcus dombrowskii.</title>
        <authorList>
            <person name="Lim S.W."/>
            <person name="MacLea K.S."/>
        </authorList>
    </citation>
    <scope>NUCLEOTIDE SEQUENCE</scope>
    <source>
        <strain evidence="3">H4</strain>
        <plasmid evidence="3">unnamed4</plasmid>
    </source>
</reference>